<feature type="compositionally biased region" description="Basic and acidic residues" evidence="1">
    <location>
        <begin position="435"/>
        <end position="448"/>
    </location>
</feature>
<keyword evidence="2" id="KW-0732">Signal</keyword>
<feature type="compositionally biased region" description="Polar residues" evidence="1">
    <location>
        <begin position="520"/>
        <end position="539"/>
    </location>
</feature>
<dbReference type="PANTHER" id="PTHR24367:SF318">
    <property type="entry name" value="LEUCINE-RICH GLIOMA-INACTIVATED PROTEIN 1-LIKE"/>
    <property type="match status" value="1"/>
</dbReference>
<proteinExistence type="predicted"/>
<keyword evidence="4" id="KW-1185">Reference proteome</keyword>
<dbReference type="Pfam" id="PF13306">
    <property type="entry name" value="LRR_5"/>
    <property type="match status" value="1"/>
</dbReference>
<feature type="chain" id="PRO_5041899113" evidence="2">
    <location>
        <begin position="23"/>
        <end position="685"/>
    </location>
</feature>
<gene>
    <name evidence="3" type="ORF">RRG08_017001</name>
</gene>
<evidence type="ECO:0000256" key="1">
    <source>
        <dbReference type="SAM" id="MobiDB-lite"/>
    </source>
</evidence>
<feature type="region of interest" description="Disordered" evidence="1">
    <location>
        <begin position="518"/>
        <end position="543"/>
    </location>
</feature>
<reference evidence="3" key="1">
    <citation type="journal article" date="2023" name="G3 (Bethesda)">
        <title>A reference genome for the long-term kleptoplast-retaining sea slug Elysia crispata morphotype clarki.</title>
        <authorList>
            <person name="Eastman K.E."/>
            <person name="Pendleton A.L."/>
            <person name="Shaikh M.A."/>
            <person name="Suttiyut T."/>
            <person name="Ogas R."/>
            <person name="Tomko P."/>
            <person name="Gavelis G."/>
            <person name="Widhalm J.R."/>
            <person name="Wisecaver J.H."/>
        </authorList>
    </citation>
    <scope>NUCLEOTIDE SEQUENCE</scope>
    <source>
        <strain evidence="3">ECLA1</strain>
    </source>
</reference>
<evidence type="ECO:0000313" key="3">
    <source>
        <dbReference type="EMBL" id="KAK3726693.1"/>
    </source>
</evidence>
<dbReference type="AlphaFoldDB" id="A0AAE1CPV5"/>
<accession>A0AAE1CPV5</accession>
<dbReference type="InterPro" id="IPR026906">
    <property type="entry name" value="LRR_5"/>
</dbReference>
<evidence type="ECO:0000313" key="4">
    <source>
        <dbReference type="Proteomes" id="UP001283361"/>
    </source>
</evidence>
<dbReference type="InterPro" id="IPR032675">
    <property type="entry name" value="LRR_dom_sf"/>
</dbReference>
<evidence type="ECO:0000256" key="2">
    <source>
        <dbReference type="SAM" id="SignalP"/>
    </source>
</evidence>
<dbReference type="Gene3D" id="3.80.10.10">
    <property type="entry name" value="Ribonuclease Inhibitor"/>
    <property type="match status" value="1"/>
</dbReference>
<dbReference type="EMBL" id="JAWDGP010007289">
    <property type="protein sequence ID" value="KAK3726693.1"/>
    <property type="molecule type" value="Genomic_DNA"/>
</dbReference>
<feature type="region of interest" description="Disordered" evidence="1">
    <location>
        <begin position="428"/>
        <end position="451"/>
    </location>
</feature>
<sequence length="685" mass="75597">MALSLRSLILSVLLVSFTILLAHPGQGAPAVHCPQFCHCLDKFVTCMDFGFLDLSLIPRSVDTLILSNGDVEEIPPAFLATAPNLQILELASVHARVLRGNAFIGINQLRLMTITGCSFDIVEPDGFRGISEVDKFEIIDSKFGRLGKHAFAHISNIAEFFLWSNSFEDLSGEAFMGLNNIQMFQLIRNNITRMGHDLFKDANAIKTATVYQNKIGQVDSGSLESLAVISGRMALRDNTFRCTCELAWMLEQPVLEEFLDSNQCSFSGPGQAALPDNTFLLSEVNRDVLCPVYGRKKPDNMDVEHKSNIISDGIDINQYASIPYFNEEMEVMDQTEDSENEQDRVPIHSFGEQFQDFGLGDAFEIGDSFADSETYDDRADFNHKSTAEHTSTVQTITTEAQVDKKSVEETLTRNDTIEIEEAIKRDEEYSTVGQKEAKDETKYHEVGSEHTVTTVATRPTVSDEHSTVGLIDAESTKDKPEISWSEDILYPSTAGEIDQQTTMATKQAGDGGEINRETEATTVSTPAEDTVPVTDSSPSAEEDEVADTIMPIIETFDVDISPIGIFNHGMYGGESSQPTAKVSQMPKVEATTAPTQKQSMAPDTLEFSTIFTQPDESVTATVAENGEDQTRKRIEPELRTDLRNHRPHMIAERLKSQVEKSSASALAPLSFMFVLSLAFSVLGKP</sequence>
<dbReference type="InterPro" id="IPR051295">
    <property type="entry name" value="LGI_related"/>
</dbReference>
<name>A0AAE1CPV5_9GAST</name>
<dbReference type="SUPFAM" id="SSF52058">
    <property type="entry name" value="L domain-like"/>
    <property type="match status" value="1"/>
</dbReference>
<organism evidence="3 4">
    <name type="scientific">Elysia crispata</name>
    <name type="common">lettuce slug</name>
    <dbReference type="NCBI Taxonomy" id="231223"/>
    <lineage>
        <taxon>Eukaryota</taxon>
        <taxon>Metazoa</taxon>
        <taxon>Spiralia</taxon>
        <taxon>Lophotrochozoa</taxon>
        <taxon>Mollusca</taxon>
        <taxon>Gastropoda</taxon>
        <taxon>Heterobranchia</taxon>
        <taxon>Euthyneura</taxon>
        <taxon>Panpulmonata</taxon>
        <taxon>Sacoglossa</taxon>
        <taxon>Placobranchoidea</taxon>
        <taxon>Plakobranchidae</taxon>
        <taxon>Elysia</taxon>
    </lineage>
</organism>
<protein>
    <submittedName>
        <fullName evidence="3">Uncharacterized protein</fullName>
    </submittedName>
</protein>
<feature type="signal peptide" evidence="2">
    <location>
        <begin position="1"/>
        <end position="22"/>
    </location>
</feature>
<dbReference type="PANTHER" id="PTHR24367">
    <property type="entry name" value="LEUCINE-RICH REPEAT-CONTAINING PROTEIN"/>
    <property type="match status" value="1"/>
</dbReference>
<dbReference type="Proteomes" id="UP001283361">
    <property type="component" value="Unassembled WGS sequence"/>
</dbReference>
<comment type="caution">
    <text evidence="3">The sequence shown here is derived from an EMBL/GenBank/DDBJ whole genome shotgun (WGS) entry which is preliminary data.</text>
</comment>